<feature type="compositionally biased region" description="Low complexity" evidence="1">
    <location>
        <begin position="248"/>
        <end position="262"/>
    </location>
</feature>
<feature type="region of interest" description="Disordered" evidence="1">
    <location>
        <begin position="411"/>
        <end position="456"/>
    </location>
</feature>
<evidence type="ECO:0000313" key="2">
    <source>
        <dbReference type="EMBL" id="KJA14785.1"/>
    </source>
</evidence>
<evidence type="ECO:0000313" key="3">
    <source>
        <dbReference type="Proteomes" id="UP000054270"/>
    </source>
</evidence>
<feature type="compositionally biased region" description="Basic and acidic residues" evidence="1">
    <location>
        <begin position="292"/>
        <end position="304"/>
    </location>
</feature>
<feature type="compositionally biased region" description="Basic residues" evidence="1">
    <location>
        <begin position="878"/>
        <end position="898"/>
    </location>
</feature>
<organism evidence="2 3">
    <name type="scientific">Hypholoma sublateritium (strain FD-334 SS-4)</name>
    <dbReference type="NCBI Taxonomy" id="945553"/>
    <lineage>
        <taxon>Eukaryota</taxon>
        <taxon>Fungi</taxon>
        <taxon>Dikarya</taxon>
        <taxon>Basidiomycota</taxon>
        <taxon>Agaricomycotina</taxon>
        <taxon>Agaricomycetes</taxon>
        <taxon>Agaricomycetidae</taxon>
        <taxon>Agaricales</taxon>
        <taxon>Agaricineae</taxon>
        <taxon>Strophariaceae</taxon>
        <taxon>Hypholoma</taxon>
    </lineage>
</organism>
<feature type="compositionally biased region" description="Polar residues" evidence="1">
    <location>
        <begin position="600"/>
        <end position="612"/>
    </location>
</feature>
<feature type="compositionally biased region" description="Basic and acidic residues" evidence="1">
    <location>
        <begin position="96"/>
        <end position="106"/>
    </location>
</feature>
<gene>
    <name evidence="2" type="ORF">HYPSUDRAFT_416413</name>
</gene>
<proteinExistence type="predicted"/>
<feature type="region of interest" description="Disordered" evidence="1">
    <location>
        <begin position="32"/>
        <end position="350"/>
    </location>
</feature>
<feature type="region of interest" description="Disordered" evidence="1">
    <location>
        <begin position="504"/>
        <end position="535"/>
    </location>
</feature>
<dbReference type="OMA" id="HASHSYY"/>
<accession>A0A0D2P2L7</accession>
<dbReference type="AlphaFoldDB" id="A0A0D2P2L7"/>
<sequence length="975" mass="98678">MARPASPLPSPASANSSSTLIVTPLALLAKGSPSAPMSIALPPSALDAAATDPHADAPPAPREHPAPAPTPRFPPGGAPALALRLASRASAPQTRMSERGFVEPHHSNVPRRTRTRAATHTHTRAHIPTSSPAQIHTPGGSPTSPAHPLPRRLALQPLSVYTPGAQDPDDDIAQPTTPRDTPNPNASRMPEHLLSLRLPPTPTDGPAAPSPRPASPGLPPASRILTAPRAGLPQGIGLGLGTPGPPTAGGAIVPGATPATPGSARLPTRRRRIAPDTGTPTQAGRGSGYAAKARESDAEDERGRASPALLVVPPRAPSSEGGIAHGPPSFRAHRARARAAAADARGARRARACVQRVGRASGVEVAFADGPGVVWDEFEEVALGAEVEAGDARTKNDEGEHRGLFVRIHTVESDEESESDWSSSSASGSVSGSVSRRRSDAQGKEKEKEREKDKETARELVLALPADRAALEDGACALSAAQLREACVFIARVRGAASSPAATAGAAQHSGRPAGGAGTAGEGAAGEAGRAEGGGAPRVRIVAPRGRAEDAMGVALAYLAYGPAVVAAAAAAAGEAGDTTAPGPTAARPSSAVFAPGPSTPQDDGTSGSSPASIPDPTATVAVGASNGPLPGTARLIEQTARAAGLGAMAGGEGAVLDALLDREGGVRAPSLAEEAELQEKDAEVQAHDAELDEAYTPAHRLTMRLLDEGEWLARGRPSSARGVGGVGAGGAGDGSGDGGGGGGGTGVLGAGRGVVGVVDLQRPGRGGLEFALGEEEGVDEDEDGEDDEEEEEDEEGYGEADEEGTAGSTAGSAPASASTSRSRSSAGAHVDTGSGASGEARRGRTVAWHGVPMPPKYGGEASASSVRTPARGEEKSKSRRRGDKSKSKSKSRVRGRPKSALPRGPSDAREDGEEDEQAEAAHARRAKERHARRRARRARRAQAAEEAYAGLADAWRGVLSHAGLARLAGVLAVR</sequence>
<feature type="compositionally biased region" description="Basic residues" evidence="1">
    <location>
        <begin position="924"/>
        <end position="939"/>
    </location>
</feature>
<dbReference type="EMBL" id="KN817665">
    <property type="protein sequence ID" value="KJA14785.1"/>
    <property type="molecule type" value="Genomic_DNA"/>
</dbReference>
<feature type="compositionally biased region" description="Gly residues" evidence="1">
    <location>
        <begin position="513"/>
        <end position="535"/>
    </location>
</feature>
<feature type="compositionally biased region" description="Basic residues" evidence="1">
    <location>
        <begin position="108"/>
        <end position="125"/>
    </location>
</feature>
<dbReference type="Proteomes" id="UP000054270">
    <property type="component" value="Unassembled WGS sequence"/>
</dbReference>
<name>A0A0D2P2L7_HYPSF</name>
<feature type="compositionally biased region" description="Pro residues" evidence="1">
    <location>
        <begin position="199"/>
        <end position="219"/>
    </location>
</feature>
<evidence type="ECO:0000256" key="1">
    <source>
        <dbReference type="SAM" id="MobiDB-lite"/>
    </source>
</evidence>
<feature type="compositionally biased region" description="Low complexity" evidence="1">
    <location>
        <begin position="420"/>
        <end position="434"/>
    </location>
</feature>
<feature type="region of interest" description="Disordered" evidence="1">
    <location>
        <begin position="576"/>
        <end position="629"/>
    </location>
</feature>
<feature type="compositionally biased region" description="Gly residues" evidence="1">
    <location>
        <begin position="723"/>
        <end position="745"/>
    </location>
</feature>
<feature type="compositionally biased region" description="Pro residues" evidence="1">
    <location>
        <begin position="56"/>
        <end position="77"/>
    </location>
</feature>
<reference evidence="3" key="1">
    <citation type="submission" date="2014-04" db="EMBL/GenBank/DDBJ databases">
        <title>Evolutionary Origins and Diversification of the Mycorrhizal Mutualists.</title>
        <authorList>
            <consortium name="DOE Joint Genome Institute"/>
            <consortium name="Mycorrhizal Genomics Consortium"/>
            <person name="Kohler A."/>
            <person name="Kuo A."/>
            <person name="Nagy L.G."/>
            <person name="Floudas D."/>
            <person name="Copeland A."/>
            <person name="Barry K.W."/>
            <person name="Cichocki N."/>
            <person name="Veneault-Fourrey C."/>
            <person name="LaButti K."/>
            <person name="Lindquist E.A."/>
            <person name="Lipzen A."/>
            <person name="Lundell T."/>
            <person name="Morin E."/>
            <person name="Murat C."/>
            <person name="Riley R."/>
            <person name="Ohm R."/>
            <person name="Sun H."/>
            <person name="Tunlid A."/>
            <person name="Henrissat B."/>
            <person name="Grigoriev I.V."/>
            <person name="Hibbett D.S."/>
            <person name="Martin F."/>
        </authorList>
    </citation>
    <scope>NUCLEOTIDE SEQUENCE [LARGE SCALE GENOMIC DNA]</scope>
    <source>
        <strain evidence="3">FD-334 SS-4</strain>
    </source>
</reference>
<feature type="region of interest" description="Disordered" evidence="1">
    <location>
        <begin position="717"/>
        <end position="745"/>
    </location>
</feature>
<protein>
    <submittedName>
        <fullName evidence="2">Uncharacterized protein</fullName>
    </submittedName>
</protein>
<feature type="compositionally biased region" description="Low complexity" evidence="1">
    <location>
        <begin position="806"/>
        <end position="839"/>
    </location>
</feature>
<keyword evidence="3" id="KW-1185">Reference proteome</keyword>
<feature type="compositionally biased region" description="Polar residues" evidence="1">
    <location>
        <begin position="128"/>
        <end position="144"/>
    </location>
</feature>
<feature type="compositionally biased region" description="Acidic residues" evidence="1">
    <location>
        <begin position="773"/>
        <end position="805"/>
    </location>
</feature>
<feature type="compositionally biased region" description="Low complexity" evidence="1">
    <location>
        <begin position="78"/>
        <end position="92"/>
    </location>
</feature>
<feature type="compositionally biased region" description="Polar residues" evidence="1">
    <location>
        <begin position="174"/>
        <end position="186"/>
    </location>
</feature>
<feature type="compositionally biased region" description="Basic and acidic residues" evidence="1">
    <location>
        <begin position="437"/>
        <end position="456"/>
    </location>
</feature>
<feature type="region of interest" description="Disordered" evidence="1">
    <location>
        <begin position="765"/>
        <end position="939"/>
    </location>
</feature>
<feature type="compositionally biased region" description="Low complexity" evidence="1">
    <location>
        <begin position="576"/>
        <end position="587"/>
    </location>
</feature>